<dbReference type="PANTHER" id="PTHR39550:SF1">
    <property type="entry name" value="SLL0658 PROTEIN"/>
    <property type="match status" value="1"/>
</dbReference>
<dbReference type="AlphaFoldDB" id="A0A0F9S4E3"/>
<accession>A0A0F9S4E3</accession>
<protein>
    <recommendedName>
        <fullName evidence="2">PIN domain-containing protein</fullName>
    </recommendedName>
</protein>
<name>A0A0F9S4E3_9ZZZZ</name>
<dbReference type="InterPro" id="IPR021799">
    <property type="entry name" value="PIN-like_prokaryotic"/>
</dbReference>
<organism evidence="1">
    <name type="scientific">marine sediment metagenome</name>
    <dbReference type="NCBI Taxonomy" id="412755"/>
    <lineage>
        <taxon>unclassified sequences</taxon>
        <taxon>metagenomes</taxon>
        <taxon>ecological metagenomes</taxon>
    </lineage>
</organism>
<evidence type="ECO:0008006" key="2">
    <source>
        <dbReference type="Google" id="ProtNLM"/>
    </source>
</evidence>
<reference evidence="1" key="1">
    <citation type="journal article" date="2015" name="Nature">
        <title>Complex archaea that bridge the gap between prokaryotes and eukaryotes.</title>
        <authorList>
            <person name="Spang A."/>
            <person name="Saw J.H."/>
            <person name="Jorgensen S.L."/>
            <person name="Zaremba-Niedzwiedzka K."/>
            <person name="Martijn J."/>
            <person name="Lind A.E."/>
            <person name="van Eijk R."/>
            <person name="Schleper C."/>
            <person name="Guy L."/>
            <person name="Ettema T.J."/>
        </authorList>
    </citation>
    <scope>NUCLEOTIDE SEQUENCE</scope>
</reference>
<comment type="caution">
    <text evidence="1">The sequence shown here is derived from an EMBL/GenBank/DDBJ whole genome shotgun (WGS) entry which is preliminary data.</text>
</comment>
<proteinExistence type="predicted"/>
<dbReference type="EMBL" id="LAZR01002294">
    <property type="protein sequence ID" value="KKN31901.1"/>
    <property type="molecule type" value="Genomic_DNA"/>
</dbReference>
<dbReference type="PANTHER" id="PTHR39550">
    <property type="entry name" value="SLL0658 PROTEIN"/>
    <property type="match status" value="1"/>
</dbReference>
<sequence>MTEYSFISDSSPLIAYIRKKELNLLKILFKKIIIPEAVHEELILIPKKQEEQIKILKEAIKIGWIIVKKLKNVKIKDLNLGKGEKEAINLCFEVENPLLFIDEKKGSSIAKAFEIQTLGTLGTLILAKKRGLKTRKDLLEILDILIKKNFYLSSEVITMFLKNLES</sequence>
<dbReference type="Pfam" id="PF11848">
    <property type="entry name" value="DUF3368"/>
    <property type="match status" value="1"/>
</dbReference>
<evidence type="ECO:0000313" key="1">
    <source>
        <dbReference type="EMBL" id="KKN31901.1"/>
    </source>
</evidence>
<gene>
    <name evidence="1" type="ORF">LCGC14_0819250</name>
</gene>